<proteinExistence type="predicted"/>
<dbReference type="InterPro" id="IPR025438">
    <property type="entry name" value="DUF4180"/>
</dbReference>
<evidence type="ECO:0000313" key="3">
    <source>
        <dbReference type="Proteomes" id="UP000295504"/>
    </source>
</evidence>
<evidence type="ECO:0000313" key="2">
    <source>
        <dbReference type="EMBL" id="TCQ07045.1"/>
    </source>
</evidence>
<organism evidence="2 3">
    <name type="scientific">Serpentinicella alkaliphila</name>
    <dbReference type="NCBI Taxonomy" id="1734049"/>
    <lineage>
        <taxon>Bacteria</taxon>
        <taxon>Bacillati</taxon>
        <taxon>Bacillota</taxon>
        <taxon>Clostridia</taxon>
        <taxon>Peptostreptococcales</taxon>
        <taxon>Natronincolaceae</taxon>
        <taxon>Serpentinicella</taxon>
    </lineage>
</organism>
<dbReference type="Pfam" id="PF13788">
    <property type="entry name" value="DUF4180"/>
    <property type="match status" value="1"/>
</dbReference>
<reference evidence="2 3" key="1">
    <citation type="submission" date="2019-03" db="EMBL/GenBank/DDBJ databases">
        <title>Genomic Encyclopedia of Type Strains, Phase IV (KMG-IV): sequencing the most valuable type-strain genomes for metagenomic binning, comparative biology and taxonomic classification.</title>
        <authorList>
            <person name="Goeker M."/>
        </authorList>
    </citation>
    <scope>NUCLEOTIDE SEQUENCE [LARGE SCALE GENOMIC DNA]</scope>
    <source>
        <strain evidence="2 3">DSM 100013</strain>
    </source>
</reference>
<feature type="domain" description="DUF4180" evidence="1">
    <location>
        <begin position="9"/>
        <end position="118"/>
    </location>
</feature>
<evidence type="ECO:0000259" key="1">
    <source>
        <dbReference type="Pfam" id="PF13788"/>
    </source>
</evidence>
<keyword evidence="3" id="KW-1185">Reference proteome</keyword>
<dbReference type="AlphaFoldDB" id="A0A4R2TZU3"/>
<comment type="caution">
    <text evidence="2">The sequence shown here is derived from an EMBL/GenBank/DDBJ whole genome shotgun (WGS) entry which is preliminary data.</text>
</comment>
<dbReference type="EMBL" id="SLYC01000002">
    <property type="protein sequence ID" value="TCQ07045.1"/>
    <property type="molecule type" value="Genomic_DNA"/>
</dbReference>
<name>A0A4R2TZU3_9FIRM</name>
<dbReference type="RefSeq" id="WP_132847394.1">
    <property type="nucleotide sequence ID" value="NZ_CP058648.1"/>
</dbReference>
<dbReference type="Proteomes" id="UP000295504">
    <property type="component" value="Unassembled WGS sequence"/>
</dbReference>
<gene>
    <name evidence="2" type="ORF">EDD79_100241</name>
</gene>
<dbReference type="OrthoDB" id="8595425at2"/>
<sequence>MHITTIKTGNTNVAVIRSEETVIYNIQSALNLIATINYETVSDLIVLNKTAIVEDFFDLKTKLAEEILQKFINYRVKVAIVGDFSIYSSKSLIDFIYESNNGKDLFFLRNEQEAIDKLAYLAIL</sequence>
<protein>
    <submittedName>
        <fullName evidence="2">Uncharacterized protein DUF4180</fullName>
    </submittedName>
</protein>
<accession>A0A4R2TZU3</accession>